<keyword evidence="1" id="KW-0678">Repressor</keyword>
<accession>A0A4R1G7T6</accession>
<evidence type="ECO:0000256" key="3">
    <source>
        <dbReference type="ARBA" id="ARBA00023015"/>
    </source>
</evidence>
<dbReference type="SUPFAM" id="SSF47598">
    <property type="entry name" value="Ribbon-helix-helix"/>
    <property type="match status" value="1"/>
</dbReference>
<organism evidence="7 8">
    <name type="scientific">Volucribacter psittacicida</name>
    <dbReference type="NCBI Taxonomy" id="203482"/>
    <lineage>
        <taxon>Bacteria</taxon>
        <taxon>Pseudomonadati</taxon>
        <taxon>Pseudomonadota</taxon>
        <taxon>Gammaproteobacteria</taxon>
        <taxon>Pasteurellales</taxon>
        <taxon>Pasteurellaceae</taxon>
        <taxon>Volucribacter</taxon>
    </lineage>
</organism>
<evidence type="ECO:0000256" key="5">
    <source>
        <dbReference type="ARBA" id="ARBA00023163"/>
    </source>
</evidence>
<evidence type="ECO:0000256" key="2">
    <source>
        <dbReference type="ARBA" id="ARBA00022649"/>
    </source>
</evidence>
<keyword evidence="4" id="KW-0238">DNA-binding</keyword>
<evidence type="ECO:0000256" key="6">
    <source>
        <dbReference type="ARBA" id="ARBA00049988"/>
    </source>
</evidence>
<gene>
    <name evidence="7" type="ORF">EV694_0351</name>
</gene>
<evidence type="ECO:0000256" key="1">
    <source>
        <dbReference type="ARBA" id="ARBA00022491"/>
    </source>
</evidence>
<keyword evidence="2" id="KW-1277">Toxin-antitoxin system</keyword>
<dbReference type="OrthoDB" id="5297163at2"/>
<keyword evidence="5" id="KW-0804">Transcription</keyword>
<evidence type="ECO:0000256" key="4">
    <source>
        <dbReference type="ARBA" id="ARBA00023125"/>
    </source>
</evidence>
<dbReference type="InterPro" id="IPR014795">
    <property type="entry name" value="TacA_1-like"/>
</dbReference>
<proteinExistence type="inferred from homology"/>
<name>A0A4R1G7T6_9PAST</name>
<dbReference type="GO" id="GO:0006355">
    <property type="term" value="P:regulation of DNA-templated transcription"/>
    <property type="evidence" value="ECO:0007669"/>
    <property type="project" value="InterPro"/>
</dbReference>
<reference evidence="7 8" key="1">
    <citation type="submission" date="2019-03" db="EMBL/GenBank/DDBJ databases">
        <title>Genomic Encyclopedia of Type Strains, Phase IV (KMG-IV): sequencing the most valuable type-strain genomes for metagenomic binning, comparative biology and taxonomic classification.</title>
        <authorList>
            <person name="Goeker M."/>
        </authorList>
    </citation>
    <scope>NUCLEOTIDE SEQUENCE [LARGE SCALE GENOMIC DNA]</scope>
    <source>
        <strain evidence="7 8">DSM 15534</strain>
    </source>
</reference>
<dbReference type="AlphaFoldDB" id="A0A4R1G7T6"/>
<dbReference type="PANTHER" id="PTHR35401">
    <property type="entry name" value="COPG FAMILY HELIX-TURN-HELIX PROTEIN-RELATED-RELATED"/>
    <property type="match status" value="1"/>
</dbReference>
<evidence type="ECO:0000313" key="8">
    <source>
        <dbReference type="Proteomes" id="UP000294702"/>
    </source>
</evidence>
<dbReference type="Pfam" id="PF08681">
    <property type="entry name" value="TacA1"/>
    <property type="match status" value="1"/>
</dbReference>
<dbReference type="Proteomes" id="UP000294702">
    <property type="component" value="Unassembled WGS sequence"/>
</dbReference>
<dbReference type="PANTHER" id="PTHR35401:SF1">
    <property type="entry name" value="CYTOPLASMIC PROTEIN"/>
    <property type="match status" value="1"/>
</dbReference>
<comment type="caution">
    <text evidence="7">The sequence shown here is derived from an EMBL/GenBank/DDBJ whole genome shotgun (WGS) entry which is preliminary data.</text>
</comment>
<dbReference type="EMBL" id="SMFT01000001">
    <property type="protein sequence ID" value="TCK01729.1"/>
    <property type="molecule type" value="Genomic_DNA"/>
</dbReference>
<dbReference type="GO" id="GO:0003677">
    <property type="term" value="F:DNA binding"/>
    <property type="evidence" value="ECO:0007669"/>
    <property type="project" value="UniProtKB-KW"/>
</dbReference>
<keyword evidence="8" id="KW-1185">Reference proteome</keyword>
<sequence>MRTVAISLRVQPMQRDLIDRSASLLGKTRSDFMLDVVCYYAQNVILERTLFQLDEQEFQRFIQTLEQPNLPNTGIEKLMAVNSPWKSDSRFNLKYSAKYP</sequence>
<comment type="similarity">
    <text evidence="6">Belongs to the TacA antitoxin family.</text>
</comment>
<dbReference type="Gene3D" id="1.20.5.780">
    <property type="entry name" value="Single helix bin"/>
    <property type="match status" value="1"/>
</dbReference>
<dbReference type="RefSeq" id="WP_132688350.1">
    <property type="nucleotide sequence ID" value="NZ_SMFT01000001.1"/>
</dbReference>
<protein>
    <submittedName>
        <fullName evidence="7">Uncharacterized protein (DUF1778 family)</fullName>
    </submittedName>
</protein>
<dbReference type="InterPro" id="IPR010985">
    <property type="entry name" value="Ribbon_hlx_hlx"/>
</dbReference>
<keyword evidence="3" id="KW-0805">Transcription regulation</keyword>
<evidence type="ECO:0000313" key="7">
    <source>
        <dbReference type="EMBL" id="TCK01729.1"/>
    </source>
</evidence>